<dbReference type="Proteomes" id="UP000076738">
    <property type="component" value="Unassembled WGS sequence"/>
</dbReference>
<dbReference type="AlphaFoldDB" id="A0A167M499"/>
<proteinExistence type="predicted"/>
<accession>A0A167M499</accession>
<feature type="compositionally biased region" description="Low complexity" evidence="1">
    <location>
        <begin position="150"/>
        <end position="166"/>
    </location>
</feature>
<name>A0A167M499_CALVF</name>
<feature type="region of interest" description="Disordered" evidence="1">
    <location>
        <begin position="124"/>
        <end position="174"/>
    </location>
</feature>
<organism evidence="2 3">
    <name type="scientific">Calocera viscosa (strain TUFC12733)</name>
    <dbReference type="NCBI Taxonomy" id="1330018"/>
    <lineage>
        <taxon>Eukaryota</taxon>
        <taxon>Fungi</taxon>
        <taxon>Dikarya</taxon>
        <taxon>Basidiomycota</taxon>
        <taxon>Agaricomycotina</taxon>
        <taxon>Dacrymycetes</taxon>
        <taxon>Dacrymycetales</taxon>
        <taxon>Dacrymycetaceae</taxon>
        <taxon>Calocera</taxon>
    </lineage>
</organism>
<gene>
    <name evidence="2" type="ORF">CALVIDRAFT_563818</name>
</gene>
<keyword evidence="3" id="KW-1185">Reference proteome</keyword>
<feature type="compositionally biased region" description="Low complexity" evidence="1">
    <location>
        <begin position="27"/>
        <end position="38"/>
    </location>
</feature>
<evidence type="ECO:0000313" key="2">
    <source>
        <dbReference type="EMBL" id="KZO96320.1"/>
    </source>
</evidence>
<sequence length="615" mass="70054">MASGGYDIRAHAVRAALSNRGRPSYRPVPFVPHQPVQQDATGTGIIQDAVLPPAPPEPRRQSLSSPVVRDEGGLQSRGGQRSPQERSLSRSAGPSRPPSHSPLDSLSPPEAKLEIFVPLLRTPVASPPLSQSQHTVRPPQLPPATPPVPQQYLPSNRRNTSSRTSSVASTPQEAPQLSAWQTACLNEAPAVTWEIWAEGSTVYRSLEGQERTQEAALCDYMHQLQLGYVRQPVLGDPPAEISEWLELTKTTVDRIGPWDRLDTRLVARYVANLEEFVFKVADQFPSPPYQSPVRPPGYRLWLRHNPEEKDIRDEVLTTFVHAADNPLEIITQCTSAQELIDHLARNRVWPLPWFGAYRRICRPIVQDHLRSRASWISAYLDLLDRRREVFFNETRGFVLQEAMYLLAFHIHEGFPDPLPLRRRTMRFIDWDAIERQTRTTHPTSLINRDHYSTLYINNIIKLCNIGKPKSLGVPVRYVNAWFLAVQQCLNHTLQVQFNQNVVPTLEMASEMVSIMQYAYDYLVISDRAEWPLHNPWVPRALFQQLQVHVDGKFEGKRAPLLTRKMLIDGREPMSEDEVKHRYLKHLKAQRDQAGAPISYVRGQPRGARARFLVIS</sequence>
<evidence type="ECO:0000256" key="1">
    <source>
        <dbReference type="SAM" id="MobiDB-lite"/>
    </source>
</evidence>
<protein>
    <submittedName>
        <fullName evidence="2">Uncharacterized protein</fullName>
    </submittedName>
</protein>
<feature type="region of interest" description="Disordered" evidence="1">
    <location>
        <begin position="18"/>
        <end position="109"/>
    </location>
</feature>
<reference evidence="2 3" key="1">
    <citation type="journal article" date="2016" name="Mol. Biol. Evol.">
        <title>Comparative Genomics of Early-Diverging Mushroom-Forming Fungi Provides Insights into the Origins of Lignocellulose Decay Capabilities.</title>
        <authorList>
            <person name="Nagy L.G."/>
            <person name="Riley R."/>
            <person name="Tritt A."/>
            <person name="Adam C."/>
            <person name="Daum C."/>
            <person name="Floudas D."/>
            <person name="Sun H."/>
            <person name="Yadav J.S."/>
            <person name="Pangilinan J."/>
            <person name="Larsson K.H."/>
            <person name="Matsuura K."/>
            <person name="Barry K."/>
            <person name="Labutti K."/>
            <person name="Kuo R."/>
            <person name="Ohm R.A."/>
            <person name="Bhattacharya S.S."/>
            <person name="Shirouzu T."/>
            <person name="Yoshinaga Y."/>
            <person name="Martin F.M."/>
            <person name="Grigoriev I.V."/>
            <person name="Hibbett D.S."/>
        </authorList>
    </citation>
    <scope>NUCLEOTIDE SEQUENCE [LARGE SCALE GENOMIC DNA]</scope>
    <source>
        <strain evidence="2 3">TUFC12733</strain>
    </source>
</reference>
<dbReference type="EMBL" id="KV417284">
    <property type="protein sequence ID" value="KZO96320.1"/>
    <property type="molecule type" value="Genomic_DNA"/>
</dbReference>
<feature type="compositionally biased region" description="Pro residues" evidence="1">
    <location>
        <begin position="139"/>
        <end position="149"/>
    </location>
</feature>
<evidence type="ECO:0000313" key="3">
    <source>
        <dbReference type="Proteomes" id="UP000076738"/>
    </source>
</evidence>